<name>A0ABY5AYN0_CLOSE</name>
<keyword evidence="2" id="KW-1185">Reference proteome</keyword>
<dbReference type="RefSeq" id="WP_227909561.1">
    <property type="nucleotide sequence ID" value="NZ_CABMIZ010000063.1"/>
</dbReference>
<accession>A0ABY5AYN0</accession>
<dbReference type="GeneID" id="303562227"/>
<gene>
    <name evidence="1" type="ORF">NH397_14010</name>
</gene>
<sequence>MNGKIPVDDFKKIRAESIQNINSDTITLGKYKPTVKPDGTLDWTIPGNDSYTVMAGDTTYFSLGNDWDVIKAKYNITDDDMFDLFNVPALDDAVKSGKEIRYSHHPEQYGDCALLKEWEYLKSEYGFKRLIKEGEFWYAIK</sequence>
<dbReference type="Proteomes" id="UP001055437">
    <property type="component" value="Chromosome"/>
</dbReference>
<proteinExistence type="predicted"/>
<evidence type="ECO:0000313" key="1">
    <source>
        <dbReference type="EMBL" id="USS00580.1"/>
    </source>
</evidence>
<protein>
    <submittedName>
        <fullName evidence="1">Uncharacterized protein</fullName>
    </submittedName>
</protein>
<dbReference type="EMBL" id="CP099799">
    <property type="protein sequence ID" value="USS00580.1"/>
    <property type="molecule type" value="Genomic_DNA"/>
</dbReference>
<evidence type="ECO:0000313" key="2">
    <source>
        <dbReference type="Proteomes" id="UP001055437"/>
    </source>
</evidence>
<reference evidence="1" key="1">
    <citation type="submission" date="2022-06" db="EMBL/GenBank/DDBJ databases">
        <authorList>
            <person name="Holder M.E."/>
            <person name="Ajami N.J."/>
            <person name="Petrosino J.F."/>
        </authorList>
    </citation>
    <scope>NUCLEOTIDE SEQUENCE</scope>
    <source>
        <strain evidence="1">RMA 8861</strain>
    </source>
</reference>
<organism evidence="1 2">
    <name type="scientific">Clostridium septicum</name>
    <dbReference type="NCBI Taxonomy" id="1504"/>
    <lineage>
        <taxon>Bacteria</taxon>
        <taxon>Bacillati</taxon>
        <taxon>Bacillota</taxon>
        <taxon>Clostridia</taxon>
        <taxon>Eubacteriales</taxon>
        <taxon>Clostridiaceae</taxon>
        <taxon>Clostridium</taxon>
    </lineage>
</organism>